<name>A0A371EUD3_MUCPR</name>
<dbReference type="GO" id="GO:0008270">
    <property type="term" value="F:zinc ion binding"/>
    <property type="evidence" value="ECO:0007669"/>
    <property type="project" value="UniProtKB-KW"/>
</dbReference>
<sequence length="398" mass="46808">MEQYCPKFTYKLETDDFVLNNQVDNRFHKFEHVFWSFKPTCDAFEYWKSIIQIDSTFLHGKYHGTLLIAMTQDENSCVLSIVFVIVEGETLSAWSWFLANIRLHVIQKQGICLISYLLNQQLEMQWQSPNVYHVYCILHIASNFNHRFTNAKLKHHFEENFGSFREYSPAMRCWIDDISKEKWSLMHDDEECRYGHMITTLLECVNKVLKGARNLPITTLVKCTCGRLVEYFVQRGAKTISELRHGQIYNKNLMVAIQKSSRGLHSSCSCKAFNPVTQRSRQTWTVVLNTRKCECDAFQAFRYPCSHVIAFVDVSYSIKSIINAYFGQWFFIDNNWPTSISLPVMISGKGLPKSTHIRNEMDWRKLQHRKECGYCKHEEHNRFNCLHILEDHGFLDES</sequence>
<gene>
    <name evidence="3" type="ORF">CR513_51248</name>
</gene>
<reference evidence="3" key="1">
    <citation type="submission" date="2018-05" db="EMBL/GenBank/DDBJ databases">
        <title>Draft genome of Mucuna pruriens seed.</title>
        <authorList>
            <person name="Nnadi N.E."/>
            <person name="Vos R."/>
            <person name="Hasami M.H."/>
            <person name="Devisetty U.K."/>
            <person name="Aguiy J.C."/>
        </authorList>
    </citation>
    <scope>NUCLEOTIDE SEQUENCE [LARGE SCALE GENOMIC DNA]</scope>
    <source>
        <strain evidence="3">JCA_2017</strain>
    </source>
</reference>
<evidence type="ECO:0000256" key="1">
    <source>
        <dbReference type="PROSITE-ProRule" id="PRU00325"/>
    </source>
</evidence>
<proteinExistence type="predicted"/>
<organism evidence="3 4">
    <name type="scientific">Mucuna pruriens</name>
    <name type="common">Velvet bean</name>
    <name type="synonym">Dolichos pruriens</name>
    <dbReference type="NCBI Taxonomy" id="157652"/>
    <lineage>
        <taxon>Eukaryota</taxon>
        <taxon>Viridiplantae</taxon>
        <taxon>Streptophyta</taxon>
        <taxon>Embryophyta</taxon>
        <taxon>Tracheophyta</taxon>
        <taxon>Spermatophyta</taxon>
        <taxon>Magnoliopsida</taxon>
        <taxon>eudicotyledons</taxon>
        <taxon>Gunneridae</taxon>
        <taxon>Pentapetalae</taxon>
        <taxon>rosids</taxon>
        <taxon>fabids</taxon>
        <taxon>Fabales</taxon>
        <taxon>Fabaceae</taxon>
        <taxon>Papilionoideae</taxon>
        <taxon>50 kb inversion clade</taxon>
        <taxon>NPAAA clade</taxon>
        <taxon>indigoferoid/millettioid clade</taxon>
        <taxon>Phaseoleae</taxon>
        <taxon>Mucuna</taxon>
    </lineage>
</organism>
<dbReference type="Proteomes" id="UP000257109">
    <property type="component" value="Unassembled WGS sequence"/>
</dbReference>
<accession>A0A371EUD3</accession>
<dbReference type="STRING" id="157652.A0A371EUD3"/>
<dbReference type="PANTHER" id="PTHR31973:SF195">
    <property type="entry name" value="MUDR FAMILY TRANSPOSASE"/>
    <property type="match status" value="1"/>
</dbReference>
<dbReference type="InterPro" id="IPR007527">
    <property type="entry name" value="Znf_SWIM"/>
</dbReference>
<keyword evidence="1" id="KW-0862">Zinc</keyword>
<evidence type="ECO:0000259" key="2">
    <source>
        <dbReference type="PROSITE" id="PS50966"/>
    </source>
</evidence>
<dbReference type="PANTHER" id="PTHR31973">
    <property type="entry name" value="POLYPROTEIN, PUTATIVE-RELATED"/>
    <property type="match status" value="1"/>
</dbReference>
<keyword evidence="4" id="KW-1185">Reference proteome</keyword>
<dbReference type="OrthoDB" id="1426028at2759"/>
<feature type="domain" description="SWIM-type" evidence="2">
    <location>
        <begin position="284"/>
        <end position="316"/>
    </location>
</feature>
<keyword evidence="1" id="KW-0479">Metal-binding</keyword>
<protein>
    <recommendedName>
        <fullName evidence="2">SWIM-type domain-containing protein</fullName>
    </recommendedName>
</protein>
<keyword evidence="1" id="KW-0863">Zinc-finger</keyword>
<evidence type="ECO:0000313" key="4">
    <source>
        <dbReference type="Proteomes" id="UP000257109"/>
    </source>
</evidence>
<dbReference type="InterPro" id="IPR018289">
    <property type="entry name" value="MULE_transposase_dom"/>
</dbReference>
<dbReference type="EMBL" id="QJKJ01012032">
    <property type="protein sequence ID" value="RDX69614.1"/>
    <property type="molecule type" value="Genomic_DNA"/>
</dbReference>
<evidence type="ECO:0000313" key="3">
    <source>
        <dbReference type="EMBL" id="RDX69614.1"/>
    </source>
</evidence>
<feature type="non-terminal residue" evidence="3">
    <location>
        <position position="1"/>
    </location>
</feature>
<dbReference type="PROSITE" id="PS50966">
    <property type="entry name" value="ZF_SWIM"/>
    <property type="match status" value="1"/>
</dbReference>
<dbReference type="AlphaFoldDB" id="A0A371EUD3"/>
<comment type="caution">
    <text evidence="3">The sequence shown here is derived from an EMBL/GenBank/DDBJ whole genome shotgun (WGS) entry which is preliminary data.</text>
</comment>
<dbReference type="Pfam" id="PF10551">
    <property type="entry name" value="MULE"/>
    <property type="match status" value="1"/>
</dbReference>
<dbReference type="Pfam" id="PF04434">
    <property type="entry name" value="SWIM"/>
    <property type="match status" value="1"/>
</dbReference>